<organism evidence="2 3">
    <name type="scientific">Chitinophaga silvatica</name>
    <dbReference type="NCBI Taxonomy" id="2282649"/>
    <lineage>
        <taxon>Bacteria</taxon>
        <taxon>Pseudomonadati</taxon>
        <taxon>Bacteroidota</taxon>
        <taxon>Chitinophagia</taxon>
        <taxon>Chitinophagales</taxon>
        <taxon>Chitinophagaceae</taxon>
        <taxon>Chitinophaga</taxon>
    </lineage>
</organism>
<evidence type="ECO:0000256" key="1">
    <source>
        <dbReference type="SAM" id="MobiDB-lite"/>
    </source>
</evidence>
<name>A0A3E1Y4J1_9BACT</name>
<comment type="caution">
    <text evidence="2">The sequence shown here is derived from an EMBL/GenBank/DDBJ whole genome shotgun (WGS) entry which is preliminary data.</text>
</comment>
<dbReference type="AlphaFoldDB" id="A0A3E1Y4J1"/>
<dbReference type="Proteomes" id="UP000260644">
    <property type="component" value="Unassembled WGS sequence"/>
</dbReference>
<dbReference type="RefSeq" id="WP_116978260.1">
    <property type="nucleotide sequence ID" value="NZ_QPMM01000013.1"/>
</dbReference>
<evidence type="ECO:0000313" key="2">
    <source>
        <dbReference type="EMBL" id="RFS19604.1"/>
    </source>
</evidence>
<gene>
    <name evidence="2" type="ORF">DVR12_23550</name>
</gene>
<dbReference type="SUPFAM" id="SSF49344">
    <property type="entry name" value="CBD9-like"/>
    <property type="match status" value="1"/>
</dbReference>
<reference evidence="2 3" key="1">
    <citation type="submission" date="2018-07" db="EMBL/GenBank/DDBJ databases">
        <title>Chitinophaga K2CV101002-2 sp. nov., isolated from a monsoon evergreen broad-leaved forest soil.</title>
        <authorList>
            <person name="Lv Y."/>
        </authorList>
    </citation>
    <scope>NUCLEOTIDE SEQUENCE [LARGE SCALE GENOMIC DNA]</scope>
    <source>
        <strain evidence="2 3">GDMCC 1.1288</strain>
    </source>
</reference>
<feature type="region of interest" description="Disordered" evidence="1">
    <location>
        <begin position="213"/>
        <end position="233"/>
    </location>
</feature>
<protein>
    <submittedName>
        <fullName evidence="2">Uncharacterized protein</fullName>
    </submittedName>
</protein>
<dbReference type="EMBL" id="QPMM01000013">
    <property type="protein sequence ID" value="RFS19604.1"/>
    <property type="molecule type" value="Genomic_DNA"/>
</dbReference>
<feature type="compositionally biased region" description="Basic and acidic residues" evidence="1">
    <location>
        <begin position="213"/>
        <end position="222"/>
    </location>
</feature>
<sequence>MKMKKALVTGAFLTIGLLSNIPGKAQDEQNKWAPEGIKIDGIASEWPKPLQFYNNTAKLFYTIANDQENLYVIVSVPDPQSQMKILRSGLTFSVNITGKKKNGPSITFPLVNEVNPGNPDAPESSRALIAGELKKQLLANAKEIKVDGFENIPDGNIPVHNTYGIQTAGSYDSNGNLVCELAIPLKLLGVTTASTTPIAYHFKVNAMKKVDKKELEPKKEKGQQPPAPGSPQDTFTLYYSADFWTKQTLATH</sequence>
<accession>A0A3E1Y4J1</accession>
<dbReference type="OrthoDB" id="1523672at2"/>
<evidence type="ECO:0000313" key="3">
    <source>
        <dbReference type="Proteomes" id="UP000260644"/>
    </source>
</evidence>
<proteinExistence type="predicted"/>
<keyword evidence="3" id="KW-1185">Reference proteome</keyword>